<feature type="compositionally biased region" description="Polar residues" evidence="1">
    <location>
        <begin position="65"/>
        <end position="91"/>
    </location>
</feature>
<organism evidence="2 3">
    <name type="scientific">Trichoglossum hirsutum</name>
    <dbReference type="NCBI Taxonomy" id="265104"/>
    <lineage>
        <taxon>Eukaryota</taxon>
        <taxon>Fungi</taxon>
        <taxon>Dikarya</taxon>
        <taxon>Ascomycota</taxon>
        <taxon>Pezizomycotina</taxon>
        <taxon>Geoglossomycetes</taxon>
        <taxon>Geoglossales</taxon>
        <taxon>Geoglossaceae</taxon>
        <taxon>Trichoglossum</taxon>
    </lineage>
</organism>
<dbReference type="EMBL" id="JAGHQM010000104">
    <property type="protein sequence ID" value="KAH0565356.1"/>
    <property type="molecule type" value="Genomic_DNA"/>
</dbReference>
<proteinExistence type="predicted"/>
<evidence type="ECO:0000313" key="3">
    <source>
        <dbReference type="Proteomes" id="UP000750711"/>
    </source>
</evidence>
<feature type="region of interest" description="Disordered" evidence="1">
    <location>
        <begin position="44"/>
        <end position="151"/>
    </location>
</feature>
<name>A0A9P8LH07_9PEZI</name>
<protein>
    <submittedName>
        <fullName evidence="2">Uncharacterized protein</fullName>
    </submittedName>
</protein>
<dbReference type="AlphaFoldDB" id="A0A9P8LH07"/>
<reference evidence="2" key="1">
    <citation type="submission" date="2021-03" db="EMBL/GenBank/DDBJ databases">
        <title>Comparative genomics and phylogenomic investigation of the class Geoglossomycetes provide insights into ecological specialization and systematics.</title>
        <authorList>
            <person name="Melie T."/>
            <person name="Pirro S."/>
            <person name="Miller A.N."/>
            <person name="Quandt A."/>
        </authorList>
    </citation>
    <scope>NUCLEOTIDE SEQUENCE</scope>
    <source>
        <strain evidence="2">CAQ_001_2017</strain>
    </source>
</reference>
<evidence type="ECO:0000313" key="2">
    <source>
        <dbReference type="EMBL" id="KAH0565356.1"/>
    </source>
</evidence>
<dbReference type="Proteomes" id="UP000750711">
    <property type="component" value="Unassembled WGS sequence"/>
</dbReference>
<sequence length="151" mass="16051">MSLSPNERPAGHPNRSAKDPSGHYVYQPASAACTQQIIDEGLKQPSSIYSFTSRRPSPTPSSRSLNFNPSGDAQNAKPSGSGSVGTASSYKQALADAELRDGGFQPGLEARQQSWNEQDLKRMMQKKTLGPDGAKTQGFSEEVHENAGGGV</sequence>
<comment type="caution">
    <text evidence="2">The sequence shown here is derived from an EMBL/GenBank/DDBJ whole genome shotgun (WGS) entry which is preliminary data.</text>
</comment>
<keyword evidence="3" id="KW-1185">Reference proteome</keyword>
<feature type="compositionally biased region" description="Low complexity" evidence="1">
    <location>
        <begin position="52"/>
        <end position="64"/>
    </location>
</feature>
<gene>
    <name evidence="2" type="ORF">GP486_001257</name>
</gene>
<evidence type="ECO:0000256" key="1">
    <source>
        <dbReference type="SAM" id="MobiDB-lite"/>
    </source>
</evidence>
<feature type="region of interest" description="Disordered" evidence="1">
    <location>
        <begin position="1"/>
        <end position="28"/>
    </location>
</feature>
<accession>A0A9P8LH07</accession>